<protein>
    <submittedName>
        <fullName evidence="6">Ribosomal protein S3</fullName>
    </submittedName>
</protein>
<accession>A0A8F0FDK8</accession>
<dbReference type="SUPFAM" id="SSF54821">
    <property type="entry name" value="Ribosomal protein S3 C-terminal domain"/>
    <property type="match status" value="1"/>
</dbReference>
<feature type="domain" description="Small ribosomal subunit protein uS3 C-terminal" evidence="5">
    <location>
        <begin position="196"/>
        <end position="271"/>
    </location>
</feature>
<keyword evidence="3 4" id="KW-0687">Ribonucleoprotein</keyword>
<keyword evidence="6" id="KW-0496">Mitochondrion</keyword>
<dbReference type="InterPro" id="IPR001351">
    <property type="entry name" value="Ribosomal_uS3_C"/>
</dbReference>
<dbReference type="GO" id="GO:0005840">
    <property type="term" value="C:ribosome"/>
    <property type="evidence" value="ECO:0007669"/>
    <property type="project" value="UniProtKB-KW"/>
</dbReference>
<evidence type="ECO:0000256" key="3">
    <source>
        <dbReference type="ARBA" id="ARBA00023274"/>
    </source>
</evidence>
<dbReference type="EMBL" id="MZ156065">
    <property type="protein sequence ID" value="QWK44991.1"/>
    <property type="molecule type" value="Genomic_DNA"/>
</dbReference>
<evidence type="ECO:0000256" key="2">
    <source>
        <dbReference type="ARBA" id="ARBA00022980"/>
    </source>
</evidence>
<dbReference type="GO" id="GO:0003735">
    <property type="term" value="F:structural constituent of ribosome"/>
    <property type="evidence" value="ECO:0007669"/>
    <property type="project" value="InterPro"/>
</dbReference>
<dbReference type="PROSITE" id="PS00548">
    <property type="entry name" value="RIBOSOMAL_S3"/>
    <property type="match status" value="1"/>
</dbReference>
<dbReference type="Gene3D" id="3.30.1140.32">
    <property type="entry name" value="Ribosomal protein S3, C-terminal domain"/>
    <property type="match status" value="1"/>
</dbReference>
<dbReference type="GO" id="GO:0005739">
    <property type="term" value="C:mitochondrion"/>
    <property type="evidence" value="ECO:0007669"/>
    <property type="project" value="UniProtKB-SubCell"/>
</dbReference>
<name>A0A8F0FDK8_9PHAE</name>
<proteinExistence type="inferred from homology"/>
<reference evidence="6" key="1">
    <citation type="journal article" date="2021" name="Genome Biol. Evol.">
        <title>Genomic rearrangements and sequence evolution across brown algal orgelles.</title>
        <authorList>
            <person name="Starko S."/>
            <person name="Bringloe T."/>
            <person name="Soto Gomez M."/>
            <person name="Darby H."/>
            <person name="Graham S."/>
            <person name="Martone P."/>
        </authorList>
    </citation>
    <scope>NUCLEOTIDE SEQUENCE</scope>
</reference>
<gene>
    <name evidence="6" type="primary">rps3</name>
</gene>
<dbReference type="InterPro" id="IPR018280">
    <property type="entry name" value="Ribosomal_uS3_CS"/>
</dbReference>
<dbReference type="GO" id="GO:0006412">
    <property type="term" value="P:translation"/>
    <property type="evidence" value="ECO:0007669"/>
    <property type="project" value="InterPro"/>
</dbReference>
<evidence type="ECO:0000256" key="4">
    <source>
        <dbReference type="RuleBase" id="RU003624"/>
    </source>
</evidence>
<dbReference type="Pfam" id="PF00189">
    <property type="entry name" value="Ribosomal_S3_C"/>
    <property type="match status" value="1"/>
</dbReference>
<evidence type="ECO:0000256" key="1">
    <source>
        <dbReference type="ARBA" id="ARBA00010761"/>
    </source>
</evidence>
<dbReference type="AlphaFoldDB" id="A0A8F0FDK8"/>
<keyword evidence="2 4" id="KW-0689">Ribosomal protein</keyword>
<dbReference type="InterPro" id="IPR036419">
    <property type="entry name" value="Ribosomal_S3_C_sf"/>
</dbReference>
<comment type="similarity">
    <text evidence="1 4">Belongs to the universal ribosomal protein uS3 family.</text>
</comment>
<sequence>MAQKAHPTSLRPIEPLYQGATHWDEARFYYILSMIHKLLGACCSGTNHYLDRIRISRHLGLVLVETDLVHLHDRSKRPFKSRRYKENTLKLKRHSWTMVACRLYSAAGLIQRFTGTKRVIIRINRLKTYTRAIPSPARCQIAYYAKSFHNLRYVYARYGMQLLFLVVQDKASVTSLSKYIVQNICTRKKKKRHNEFLNFLKRALESLREYQKIQGLKIQLKGRFTHKAKGRSRVWKYQMGRMPLSQLDKPIETEYLQTQTGYGGVGIKVWICRSEKAYDQI</sequence>
<organism evidence="6">
    <name type="scientific">Analipus japonicus</name>
    <dbReference type="NCBI Taxonomy" id="31333"/>
    <lineage>
        <taxon>Eukaryota</taxon>
        <taxon>Sar</taxon>
        <taxon>Stramenopiles</taxon>
        <taxon>Ochrophyta</taxon>
        <taxon>PX clade</taxon>
        <taxon>Phaeophyceae</taxon>
        <taxon>Ralfsiales</taxon>
        <taxon>Ralfsiaceae</taxon>
        <taxon>Analipus</taxon>
    </lineage>
</organism>
<geneLocation type="mitochondrion" evidence="6"/>
<dbReference type="GO" id="GO:1990904">
    <property type="term" value="C:ribonucleoprotein complex"/>
    <property type="evidence" value="ECO:0007669"/>
    <property type="project" value="UniProtKB-KW"/>
</dbReference>
<evidence type="ECO:0000259" key="5">
    <source>
        <dbReference type="Pfam" id="PF00189"/>
    </source>
</evidence>
<evidence type="ECO:0000313" key="6">
    <source>
        <dbReference type="EMBL" id="QWK44991.1"/>
    </source>
</evidence>